<feature type="compositionally biased region" description="Low complexity" evidence="1">
    <location>
        <begin position="23"/>
        <end position="39"/>
    </location>
</feature>
<dbReference type="RefSeq" id="WP_147167540.1">
    <property type="nucleotide sequence ID" value="NZ_VOOR01000019.1"/>
</dbReference>
<dbReference type="SUPFAM" id="SSF47598">
    <property type="entry name" value="Ribbon-helix-helix"/>
    <property type="match status" value="1"/>
</dbReference>
<protein>
    <submittedName>
        <fullName evidence="2">Uncharacterized protein</fullName>
    </submittedName>
</protein>
<organism evidence="2 3">
    <name type="scientific">Phaeodactylibacter luteus</name>
    <dbReference type="NCBI Taxonomy" id="1564516"/>
    <lineage>
        <taxon>Bacteria</taxon>
        <taxon>Pseudomonadati</taxon>
        <taxon>Bacteroidota</taxon>
        <taxon>Saprospiria</taxon>
        <taxon>Saprospirales</taxon>
        <taxon>Haliscomenobacteraceae</taxon>
        <taxon>Phaeodactylibacter</taxon>
    </lineage>
</organism>
<dbReference type="InterPro" id="IPR010985">
    <property type="entry name" value="Ribbon_hlx_hlx"/>
</dbReference>
<dbReference type="AlphaFoldDB" id="A0A5C6RLC0"/>
<evidence type="ECO:0000256" key="1">
    <source>
        <dbReference type="SAM" id="MobiDB-lite"/>
    </source>
</evidence>
<accession>A0A5C6RLC0</accession>
<feature type="region of interest" description="Disordered" evidence="1">
    <location>
        <begin position="64"/>
        <end position="117"/>
    </location>
</feature>
<evidence type="ECO:0000313" key="2">
    <source>
        <dbReference type="EMBL" id="TXB63136.1"/>
    </source>
</evidence>
<feature type="compositionally biased region" description="Basic and acidic residues" evidence="1">
    <location>
        <begin position="105"/>
        <end position="117"/>
    </location>
</feature>
<dbReference type="OrthoDB" id="1494946at2"/>
<keyword evidence="3" id="KW-1185">Reference proteome</keyword>
<dbReference type="GO" id="GO:0006355">
    <property type="term" value="P:regulation of DNA-templated transcription"/>
    <property type="evidence" value="ECO:0007669"/>
    <property type="project" value="InterPro"/>
</dbReference>
<dbReference type="Proteomes" id="UP000321580">
    <property type="component" value="Unassembled WGS sequence"/>
</dbReference>
<gene>
    <name evidence="2" type="ORF">FRY97_10790</name>
</gene>
<feature type="compositionally biased region" description="Basic and acidic residues" evidence="1">
    <location>
        <begin position="64"/>
        <end position="75"/>
    </location>
</feature>
<sequence length="165" mass="18634">MSKKRFIEGMESIFDALEEEELLSGAEASENAGQKPSPASKKRSSKDFSDDLQAFLQDAFDHSMEQQIQEREQKAAQHAPTSSPGVKKRSRRPMAGLDALIRSTVDPRQEAISPKRPERITISFDPEKLERLKSIARNQRTMLKDVIDQIVAEYLDKNYPGASQE</sequence>
<dbReference type="EMBL" id="VOOR01000019">
    <property type="protein sequence ID" value="TXB63136.1"/>
    <property type="molecule type" value="Genomic_DNA"/>
</dbReference>
<comment type="caution">
    <text evidence="2">The sequence shown here is derived from an EMBL/GenBank/DDBJ whole genome shotgun (WGS) entry which is preliminary data.</text>
</comment>
<proteinExistence type="predicted"/>
<feature type="region of interest" description="Disordered" evidence="1">
    <location>
        <begin position="21"/>
        <end position="48"/>
    </location>
</feature>
<reference evidence="2 3" key="1">
    <citation type="submission" date="2019-08" db="EMBL/GenBank/DDBJ databases">
        <title>Genome of Phaeodactylibacter luteus.</title>
        <authorList>
            <person name="Bowman J.P."/>
        </authorList>
    </citation>
    <scope>NUCLEOTIDE SEQUENCE [LARGE SCALE GENOMIC DNA]</scope>
    <source>
        <strain evidence="2 3">KCTC 42180</strain>
    </source>
</reference>
<evidence type="ECO:0000313" key="3">
    <source>
        <dbReference type="Proteomes" id="UP000321580"/>
    </source>
</evidence>
<name>A0A5C6RLC0_9BACT</name>